<sequence length="376" mass="42727">MNMDGQILPFTIDLSKVGDEKYLMTFVNGEERMPSDTFSLSGDSAIISLSIFDSAFEVEFKEESFSGEFVKYYRKNDYRIPVTAQISDNPEFSVSDTSPADIEERYAVTFVTNDGDTTEAVGEFTQNGTDVKGTFLTPTGDYRYLTGVVDGDSLKLSTFDGDHAFLFTAKIEDNGQLNGSFWSGIHWYEDWTAVPDPDASLPDPSQMTYMKEGYDSFNFEFPDLDKNMVSLNDERFEDKVVIIQLLGSWCPNCMDETRFLADWYKKNQDLPVEIVGLAYEKKDDFEYAAKRVSKMKERLGVDYPVLIAGNADKERAAETLPMLNRVIAFPTTIVLDKDQEIRYIHTGFSGPGTGDHYIRFTEHFKELIEKLAREKV</sequence>
<name>A0A4D7K250_9BACT</name>
<organism evidence="6 7">
    <name type="scientific">Mangrovivirga cuniculi</name>
    <dbReference type="NCBI Taxonomy" id="2715131"/>
    <lineage>
        <taxon>Bacteria</taxon>
        <taxon>Pseudomonadati</taxon>
        <taxon>Bacteroidota</taxon>
        <taxon>Cytophagia</taxon>
        <taxon>Cytophagales</taxon>
        <taxon>Mangrovivirgaceae</taxon>
        <taxon>Mangrovivirga</taxon>
    </lineage>
</organism>
<protein>
    <submittedName>
        <fullName evidence="6">Alkyl hydroperoxide reductase</fullName>
    </submittedName>
</protein>
<dbReference type="PANTHER" id="PTHR42852:SF6">
    <property type="entry name" value="THIOL:DISULFIDE INTERCHANGE PROTEIN DSBE"/>
    <property type="match status" value="1"/>
</dbReference>
<dbReference type="Pfam" id="PF08534">
    <property type="entry name" value="Redoxin"/>
    <property type="match status" value="1"/>
</dbReference>
<proteinExistence type="predicted"/>
<dbReference type="EMBL" id="CP028923">
    <property type="protein sequence ID" value="QCK17025.1"/>
    <property type="molecule type" value="Genomic_DNA"/>
</dbReference>
<evidence type="ECO:0000313" key="6">
    <source>
        <dbReference type="EMBL" id="QCK17025.1"/>
    </source>
</evidence>
<dbReference type="CDD" id="cd02966">
    <property type="entry name" value="TlpA_like_family"/>
    <property type="match status" value="1"/>
</dbReference>
<keyword evidence="3" id="KW-1015">Disulfide bond</keyword>
<dbReference type="Gene3D" id="3.40.30.10">
    <property type="entry name" value="Glutaredoxin"/>
    <property type="match status" value="1"/>
</dbReference>
<feature type="domain" description="Thioredoxin" evidence="5">
    <location>
        <begin position="210"/>
        <end position="366"/>
    </location>
</feature>
<dbReference type="OrthoDB" id="616241at2"/>
<accession>A0A4D7K250</accession>
<dbReference type="PANTHER" id="PTHR42852">
    <property type="entry name" value="THIOL:DISULFIDE INTERCHANGE PROTEIN DSBE"/>
    <property type="match status" value="1"/>
</dbReference>
<dbReference type="GO" id="GO:0017004">
    <property type="term" value="P:cytochrome complex assembly"/>
    <property type="evidence" value="ECO:0007669"/>
    <property type="project" value="UniProtKB-KW"/>
</dbReference>
<keyword evidence="2" id="KW-0201">Cytochrome c-type biogenesis</keyword>
<evidence type="ECO:0000256" key="1">
    <source>
        <dbReference type="ARBA" id="ARBA00004196"/>
    </source>
</evidence>
<dbReference type="InterPro" id="IPR050553">
    <property type="entry name" value="Thioredoxin_ResA/DsbE_sf"/>
</dbReference>
<evidence type="ECO:0000256" key="3">
    <source>
        <dbReference type="ARBA" id="ARBA00023157"/>
    </source>
</evidence>
<dbReference type="InterPro" id="IPR013740">
    <property type="entry name" value="Redoxin"/>
</dbReference>
<dbReference type="InterPro" id="IPR036249">
    <property type="entry name" value="Thioredoxin-like_sf"/>
</dbReference>
<keyword evidence="7" id="KW-1185">Reference proteome</keyword>
<dbReference type="AlphaFoldDB" id="A0A4D7K250"/>
<dbReference type="SUPFAM" id="SSF52833">
    <property type="entry name" value="Thioredoxin-like"/>
    <property type="match status" value="1"/>
</dbReference>
<keyword evidence="4" id="KW-0676">Redox-active center</keyword>
<dbReference type="GO" id="GO:0016491">
    <property type="term" value="F:oxidoreductase activity"/>
    <property type="evidence" value="ECO:0007669"/>
    <property type="project" value="InterPro"/>
</dbReference>
<dbReference type="Proteomes" id="UP000298616">
    <property type="component" value="Chromosome"/>
</dbReference>
<gene>
    <name evidence="6" type="ORF">DCC35_07235</name>
</gene>
<evidence type="ECO:0000256" key="4">
    <source>
        <dbReference type="ARBA" id="ARBA00023284"/>
    </source>
</evidence>
<evidence type="ECO:0000313" key="7">
    <source>
        <dbReference type="Proteomes" id="UP000298616"/>
    </source>
</evidence>
<dbReference type="PROSITE" id="PS51352">
    <property type="entry name" value="THIOREDOXIN_2"/>
    <property type="match status" value="1"/>
</dbReference>
<dbReference type="GO" id="GO:0030313">
    <property type="term" value="C:cell envelope"/>
    <property type="evidence" value="ECO:0007669"/>
    <property type="project" value="UniProtKB-SubCell"/>
</dbReference>
<comment type="subcellular location">
    <subcellularLocation>
        <location evidence="1">Cell envelope</location>
    </subcellularLocation>
</comment>
<reference evidence="6 7" key="1">
    <citation type="submission" date="2018-04" db="EMBL/GenBank/DDBJ databases">
        <title>Complete genome uncultured novel isolate.</title>
        <authorList>
            <person name="Merlino G."/>
        </authorList>
    </citation>
    <scope>NUCLEOTIDE SEQUENCE [LARGE SCALE GENOMIC DNA]</scope>
    <source>
        <strain evidence="7">R1DC9</strain>
    </source>
</reference>
<dbReference type="InterPro" id="IPR013766">
    <property type="entry name" value="Thioredoxin_domain"/>
</dbReference>
<evidence type="ECO:0000259" key="5">
    <source>
        <dbReference type="PROSITE" id="PS51352"/>
    </source>
</evidence>
<evidence type="ECO:0000256" key="2">
    <source>
        <dbReference type="ARBA" id="ARBA00022748"/>
    </source>
</evidence>
<dbReference type="KEGG" id="fpf:DCC35_07235"/>